<keyword evidence="7" id="KW-0326">Glycosidase</keyword>
<comment type="similarity">
    <text evidence="2">Belongs to the glycosyl hydrolase 42 family.</text>
</comment>
<keyword evidence="8" id="KW-0732">Signal</keyword>
<evidence type="ECO:0000256" key="4">
    <source>
        <dbReference type="ARBA" id="ARBA00022723"/>
    </source>
</evidence>
<evidence type="ECO:0000256" key="2">
    <source>
        <dbReference type="ARBA" id="ARBA00005940"/>
    </source>
</evidence>
<dbReference type="InterPro" id="IPR013529">
    <property type="entry name" value="Glyco_hydro_42_N"/>
</dbReference>
<dbReference type="InterPro" id="IPR029062">
    <property type="entry name" value="Class_I_gatase-like"/>
</dbReference>
<evidence type="ECO:0000256" key="8">
    <source>
        <dbReference type="SAM" id="SignalP"/>
    </source>
</evidence>
<dbReference type="GO" id="GO:0046872">
    <property type="term" value="F:metal ion binding"/>
    <property type="evidence" value="ECO:0007669"/>
    <property type="project" value="UniProtKB-KW"/>
</dbReference>
<keyword evidence="4" id="KW-0479">Metal-binding</keyword>
<evidence type="ECO:0000313" key="11">
    <source>
        <dbReference type="EMBL" id="MYM71039.1"/>
    </source>
</evidence>
<dbReference type="SUPFAM" id="SSF51445">
    <property type="entry name" value="(Trans)glycosidases"/>
    <property type="match status" value="1"/>
</dbReference>
<keyword evidence="5" id="KW-0378">Hydrolase</keyword>
<sequence length="698" mass="77375">MSHLAKKNRALPRLLTQLHLAACCGLLALSTPGISLAETSPRSGWPGAGQLFVGTCYQPVDRSRAQIQNDIALMRQSGFKVVRMGDLAWDYFEPADGKFAFQTFDWIMDQMHAAGIRVILDIAGLPAPLWLHHKYPGVDLVTQQGTRLDPAERYMDNISDPDYKRLVKRFADTLTRRYAKHPALLAIGFDNEIGNGYMSYSEADRKRFIGWLQKKYGNLDALNQAWATQRWSRRIGAWDEVRLPYADGPGPFERQLDLRRYWSDVTIDTLRDLSAIRRKNTPDKPAISNLWDSAGRKGFDYLSTYRDYADYGAMGFYPGEPVGAAFEALMMKAGMTTPIWFNEFTAGGPGFYGTKGRSRMWAHFGLLLGAQAVLAWTYNSHLGGEEQALFGLLDHDDRPSWKLGEFATIAADFDKLQKLGFPRLTQPKVAIAYSFDNAQATNPLGPSSSNSVRQYLTTPYLTQAHNAFAPLLKDNIDVAVINIAHEDLSRYSLLIIPGMYLLDPASADAVRRFVEAGGTAIMTAYSAKVDQHNQWYASPLPGRLTDVFGLRTNEFYNGGTLLTRVGGEDVKSTIGYYEVLEPSTAQALARFSNVDGTPPAVTVNQFGKGRAIYVATPAQPQLMQPLYRQLYDSLGIVPGPKTPDGVYARAVDGRVLYVNTTSEAKEVPLAHPMNGVLSGQQWAGSLRLPALGVDLLEQ</sequence>
<evidence type="ECO:0000256" key="5">
    <source>
        <dbReference type="ARBA" id="ARBA00022801"/>
    </source>
</evidence>
<dbReference type="InterPro" id="IPR003476">
    <property type="entry name" value="Glyco_hydro_42"/>
</dbReference>
<organism evidence="11 12">
    <name type="scientific">Duganella margarita</name>
    <dbReference type="NCBI Taxonomy" id="2692170"/>
    <lineage>
        <taxon>Bacteria</taxon>
        <taxon>Pseudomonadati</taxon>
        <taxon>Pseudomonadota</taxon>
        <taxon>Betaproteobacteria</taxon>
        <taxon>Burkholderiales</taxon>
        <taxon>Oxalobacteraceae</taxon>
        <taxon>Telluria group</taxon>
        <taxon>Duganella</taxon>
    </lineage>
</organism>
<dbReference type="EC" id="3.2.1.23" evidence="3"/>
<comment type="caution">
    <text evidence="11">The sequence shown here is derived from an EMBL/GenBank/DDBJ whole genome shotgun (WGS) entry which is preliminary data.</text>
</comment>
<feature type="domain" description="Glycoside hydrolase family 42 N-terminal" evidence="9">
    <location>
        <begin position="56"/>
        <end position="410"/>
    </location>
</feature>
<dbReference type="PANTHER" id="PTHR36447">
    <property type="entry name" value="BETA-GALACTOSIDASE GANA"/>
    <property type="match status" value="1"/>
</dbReference>
<comment type="catalytic activity">
    <reaction evidence="1">
        <text>Hydrolysis of terminal non-reducing beta-D-galactose residues in beta-D-galactosides.</text>
        <dbReference type="EC" id="3.2.1.23"/>
    </reaction>
</comment>
<proteinExistence type="inferred from homology"/>
<accession>A0A7X4GYQ0</accession>
<dbReference type="SUPFAM" id="SSF52317">
    <property type="entry name" value="Class I glutamine amidotransferase-like"/>
    <property type="match status" value="1"/>
</dbReference>
<evidence type="ECO:0000256" key="7">
    <source>
        <dbReference type="ARBA" id="ARBA00023295"/>
    </source>
</evidence>
<dbReference type="Pfam" id="PF02449">
    <property type="entry name" value="Glyco_hydro_42"/>
    <property type="match status" value="1"/>
</dbReference>
<evidence type="ECO:0000256" key="3">
    <source>
        <dbReference type="ARBA" id="ARBA00012756"/>
    </source>
</evidence>
<dbReference type="InterPro" id="IPR017853">
    <property type="entry name" value="GH"/>
</dbReference>
<dbReference type="GO" id="GO:0009341">
    <property type="term" value="C:beta-galactosidase complex"/>
    <property type="evidence" value="ECO:0007669"/>
    <property type="project" value="InterPro"/>
</dbReference>
<dbReference type="Pfam" id="PF08532">
    <property type="entry name" value="Glyco_hydro_42M"/>
    <property type="match status" value="1"/>
</dbReference>
<evidence type="ECO:0000259" key="9">
    <source>
        <dbReference type="Pfam" id="PF02449"/>
    </source>
</evidence>
<dbReference type="PANTHER" id="PTHR36447:SF2">
    <property type="entry name" value="BETA-GALACTOSIDASE YESZ"/>
    <property type="match status" value="1"/>
</dbReference>
<evidence type="ECO:0000256" key="6">
    <source>
        <dbReference type="ARBA" id="ARBA00022833"/>
    </source>
</evidence>
<reference evidence="11 12" key="1">
    <citation type="submission" date="2019-12" db="EMBL/GenBank/DDBJ databases">
        <title>Novel species isolated from a subtropical stream in China.</title>
        <authorList>
            <person name="Lu H."/>
        </authorList>
    </citation>
    <scope>NUCLEOTIDE SEQUENCE [LARGE SCALE GENOMIC DNA]</scope>
    <source>
        <strain evidence="11 12">FT134W</strain>
    </source>
</reference>
<evidence type="ECO:0000259" key="10">
    <source>
        <dbReference type="Pfam" id="PF08532"/>
    </source>
</evidence>
<feature type="chain" id="PRO_5030693124" description="beta-galactosidase" evidence="8">
    <location>
        <begin position="38"/>
        <end position="698"/>
    </location>
</feature>
<dbReference type="EMBL" id="WWCR01000001">
    <property type="protein sequence ID" value="MYM71039.1"/>
    <property type="molecule type" value="Genomic_DNA"/>
</dbReference>
<protein>
    <recommendedName>
        <fullName evidence="3">beta-galactosidase</fullName>
        <ecNumber evidence="3">3.2.1.23</ecNumber>
    </recommendedName>
</protein>
<dbReference type="AlphaFoldDB" id="A0A7X4GYQ0"/>
<dbReference type="InterPro" id="IPR013738">
    <property type="entry name" value="Beta_galactosidase_Trimer"/>
</dbReference>
<evidence type="ECO:0000313" key="12">
    <source>
        <dbReference type="Proteomes" id="UP000469734"/>
    </source>
</evidence>
<dbReference type="RefSeq" id="WP_161048835.1">
    <property type="nucleotide sequence ID" value="NZ_WWCR01000001.1"/>
</dbReference>
<dbReference type="Proteomes" id="UP000469734">
    <property type="component" value="Unassembled WGS sequence"/>
</dbReference>
<gene>
    <name evidence="11" type="ORF">GTP56_02370</name>
</gene>
<keyword evidence="6" id="KW-0862">Zinc</keyword>
<dbReference type="Gene3D" id="3.20.20.80">
    <property type="entry name" value="Glycosidases"/>
    <property type="match status" value="1"/>
</dbReference>
<feature type="signal peptide" evidence="8">
    <location>
        <begin position="1"/>
        <end position="37"/>
    </location>
</feature>
<dbReference type="Gene3D" id="3.40.50.880">
    <property type="match status" value="1"/>
</dbReference>
<dbReference type="CDD" id="cd03143">
    <property type="entry name" value="A4_beta-galactosidase_middle_domain"/>
    <property type="match status" value="1"/>
</dbReference>
<feature type="domain" description="Beta-galactosidase trimerisation" evidence="10">
    <location>
        <begin position="428"/>
        <end position="635"/>
    </location>
</feature>
<name>A0A7X4GYQ0_9BURK</name>
<evidence type="ECO:0000256" key="1">
    <source>
        <dbReference type="ARBA" id="ARBA00001412"/>
    </source>
</evidence>
<dbReference type="GO" id="GO:0005975">
    <property type="term" value="P:carbohydrate metabolic process"/>
    <property type="evidence" value="ECO:0007669"/>
    <property type="project" value="InterPro"/>
</dbReference>
<dbReference type="GO" id="GO:0004565">
    <property type="term" value="F:beta-galactosidase activity"/>
    <property type="evidence" value="ECO:0007669"/>
    <property type="project" value="UniProtKB-EC"/>
</dbReference>